<sequence length="561" mass="58868">MTSRRRSRFRACSEVTWLEPRRLLSGTAEVSGLVGVEGASSISPTTSSGVDYEVVVETGPVGGFRRDPDLLVAFQAGGAVRDRAVERIEALGGVVEFDRTLRGLAVVTLPEGASPHRWARRISSWPEVRFAEPNQRIQAATTVPNDPLLTSNWGLDPNARFGVDAVRAWSITTGSESVVVAVIDSGIDLNHPEFAGQLWVNPGEIGGTRRDDDGNGFVDDVHGWNFVANSPNVQDDLGHGTHVAGIIAARGGNGEGIAGVAHGVRLMPLKFLDFDGSGTVQNAARAIYYAVDNGARIINASWSGGPRSAVLEQALRYAEARGVVFVTAAGNEGVAIGSRQPIYPASYAVGNVVAVASIDPGGRLSSFSNHGNTVAIAAPGRNIVSTWLGGGYRALTGTSMAAPFVSGTLALVASAYPSLGGRQLIQRVLTTVKPLLNTPGRSIRTGLVDADNALTGVVQRTAASQTPRRLGDNAARPARRSMTPPRLRMAEFTLRGPLPPASLSDWPSAAFRTTAATMFTPPNSAPPVLASLRASSSSALATAAFPALGLRRFGLTHHARS</sequence>
<evidence type="ECO:0000256" key="4">
    <source>
        <dbReference type="ARBA" id="ARBA00022825"/>
    </source>
</evidence>
<dbReference type="CDD" id="cd07473">
    <property type="entry name" value="Peptidases_S8_Subtilisin_like"/>
    <property type="match status" value="1"/>
</dbReference>
<reference evidence="8 9" key="2">
    <citation type="journal article" date="2011" name="Stand. Genomic Sci.">
        <title>Complete genome sequence of Isosphaera pallida type strain (IS1B).</title>
        <authorList>
            <consortium name="US DOE Joint Genome Institute (JGI-PGF)"/>
            <person name="Goker M."/>
            <person name="Cleland D."/>
            <person name="Saunders E."/>
            <person name="Lapidus A."/>
            <person name="Nolan M."/>
            <person name="Lucas S."/>
            <person name="Hammon N."/>
            <person name="Deshpande S."/>
            <person name="Cheng J.F."/>
            <person name="Tapia R."/>
            <person name="Han C."/>
            <person name="Goodwin L."/>
            <person name="Pitluck S."/>
            <person name="Liolios K."/>
            <person name="Pagani I."/>
            <person name="Ivanova N."/>
            <person name="Mavromatis K."/>
            <person name="Pati A."/>
            <person name="Chen A."/>
            <person name="Palaniappan K."/>
            <person name="Land M."/>
            <person name="Hauser L."/>
            <person name="Chang Y.J."/>
            <person name="Jeffries C.D."/>
            <person name="Detter J.C."/>
            <person name="Beck B."/>
            <person name="Woyke T."/>
            <person name="Bristow J."/>
            <person name="Eisen J.A."/>
            <person name="Markowitz V."/>
            <person name="Hugenholtz P."/>
            <person name="Kyrpides N.C."/>
            <person name="Klenk H.P."/>
        </authorList>
    </citation>
    <scope>NUCLEOTIDE SEQUENCE [LARGE SCALE GENOMIC DNA]</scope>
    <source>
        <strain evidence="9">ATCC 43644 / DSM 9630 / IS1B</strain>
    </source>
</reference>
<evidence type="ECO:0000313" key="8">
    <source>
        <dbReference type="EMBL" id="ADV63897.1"/>
    </source>
</evidence>
<feature type="active site" description="Charge relay system" evidence="5">
    <location>
        <position position="239"/>
    </location>
</feature>
<keyword evidence="3 5" id="KW-0378">Hydrolase</keyword>
<dbReference type="PANTHER" id="PTHR43399:SF4">
    <property type="entry name" value="CELL WALL-ASSOCIATED PROTEASE"/>
    <property type="match status" value="1"/>
</dbReference>
<name>E8R5Z5_ISOPI</name>
<dbReference type="InterPro" id="IPR051048">
    <property type="entry name" value="Peptidase_S8/S53_subtilisin"/>
</dbReference>
<keyword evidence="4 5" id="KW-0720">Serine protease</keyword>
<dbReference type="eggNOG" id="COG1404">
    <property type="taxonomic scope" value="Bacteria"/>
</dbReference>
<dbReference type="AlphaFoldDB" id="E8R5Z5"/>
<evidence type="ECO:0000259" key="7">
    <source>
        <dbReference type="Pfam" id="PF00082"/>
    </source>
</evidence>
<evidence type="ECO:0000256" key="5">
    <source>
        <dbReference type="PROSITE-ProRule" id="PRU01240"/>
    </source>
</evidence>
<organism evidence="8 9">
    <name type="scientific">Isosphaera pallida (strain ATCC 43644 / DSM 9630 / IS1B)</name>
    <dbReference type="NCBI Taxonomy" id="575540"/>
    <lineage>
        <taxon>Bacteria</taxon>
        <taxon>Pseudomonadati</taxon>
        <taxon>Planctomycetota</taxon>
        <taxon>Planctomycetia</taxon>
        <taxon>Isosphaerales</taxon>
        <taxon>Isosphaeraceae</taxon>
        <taxon>Isosphaera</taxon>
    </lineage>
</organism>
<dbReference type="HOGENOM" id="CLU_011263_15_6_0"/>
<dbReference type="PROSITE" id="PS00138">
    <property type="entry name" value="SUBTILASE_SER"/>
    <property type="match status" value="1"/>
</dbReference>
<dbReference type="RefSeq" id="WP_013566185.1">
    <property type="nucleotide sequence ID" value="NC_014962.1"/>
</dbReference>
<protein>
    <submittedName>
        <fullName evidence="8">Peptidase S8 and S53 subtilisin kexin sedolisin</fullName>
    </submittedName>
</protein>
<dbReference type="PRINTS" id="PR00723">
    <property type="entry name" value="SUBTILISIN"/>
</dbReference>
<feature type="domain" description="Peptidase S8/S53" evidence="7">
    <location>
        <begin position="177"/>
        <end position="434"/>
    </location>
</feature>
<dbReference type="GO" id="GO:0004252">
    <property type="term" value="F:serine-type endopeptidase activity"/>
    <property type="evidence" value="ECO:0007669"/>
    <property type="project" value="UniProtKB-UniRule"/>
</dbReference>
<feature type="active site" description="Charge relay system" evidence="5">
    <location>
        <position position="399"/>
    </location>
</feature>
<dbReference type="InterPro" id="IPR023827">
    <property type="entry name" value="Peptidase_S8_Asp-AS"/>
</dbReference>
<dbReference type="InParanoid" id="E8R5Z5"/>
<evidence type="ECO:0000256" key="6">
    <source>
        <dbReference type="RuleBase" id="RU003355"/>
    </source>
</evidence>
<dbReference type="KEGG" id="ipa:Isop_3335"/>
<dbReference type="Pfam" id="PF00082">
    <property type="entry name" value="Peptidase_S8"/>
    <property type="match status" value="1"/>
</dbReference>
<dbReference type="STRING" id="575540.Isop_3335"/>
<evidence type="ECO:0000256" key="2">
    <source>
        <dbReference type="ARBA" id="ARBA00022670"/>
    </source>
</evidence>
<dbReference type="InterPro" id="IPR034204">
    <property type="entry name" value="PfSUB1-like_cat_dom"/>
</dbReference>
<dbReference type="SUPFAM" id="SSF52743">
    <property type="entry name" value="Subtilisin-like"/>
    <property type="match status" value="1"/>
</dbReference>
<dbReference type="InterPro" id="IPR023828">
    <property type="entry name" value="Peptidase_S8_Ser-AS"/>
</dbReference>
<proteinExistence type="inferred from homology"/>
<dbReference type="EMBL" id="CP002353">
    <property type="protein sequence ID" value="ADV63897.1"/>
    <property type="molecule type" value="Genomic_DNA"/>
</dbReference>
<reference key="1">
    <citation type="submission" date="2010-11" db="EMBL/GenBank/DDBJ databases">
        <title>The complete sequence of chromosome of Isophaera pallida ATCC 43644.</title>
        <authorList>
            <consortium name="US DOE Joint Genome Institute (JGI-PGF)"/>
            <person name="Lucas S."/>
            <person name="Copeland A."/>
            <person name="Lapidus A."/>
            <person name="Bruce D."/>
            <person name="Goodwin L."/>
            <person name="Pitluck S."/>
            <person name="Kyrpides N."/>
            <person name="Mavromatis K."/>
            <person name="Pagani I."/>
            <person name="Ivanova N."/>
            <person name="Saunders E."/>
            <person name="Brettin T."/>
            <person name="Detter J.C."/>
            <person name="Han C."/>
            <person name="Tapia R."/>
            <person name="Land M."/>
            <person name="Hauser L."/>
            <person name="Markowitz V."/>
            <person name="Cheng J.-F."/>
            <person name="Hugenholtz P."/>
            <person name="Woyke T."/>
            <person name="Wu D."/>
            <person name="Eisen J.A."/>
        </authorList>
    </citation>
    <scope>NUCLEOTIDE SEQUENCE</scope>
    <source>
        <strain>ATCC 43644</strain>
    </source>
</reference>
<dbReference type="PROSITE" id="PS00136">
    <property type="entry name" value="SUBTILASE_ASP"/>
    <property type="match status" value="1"/>
</dbReference>
<comment type="similarity">
    <text evidence="1 5 6">Belongs to the peptidase S8 family.</text>
</comment>
<dbReference type="Proteomes" id="UP000008631">
    <property type="component" value="Chromosome"/>
</dbReference>
<dbReference type="Gene3D" id="3.40.50.200">
    <property type="entry name" value="Peptidase S8/S53 domain"/>
    <property type="match status" value="1"/>
</dbReference>
<dbReference type="InterPro" id="IPR015500">
    <property type="entry name" value="Peptidase_S8_subtilisin-rel"/>
</dbReference>
<gene>
    <name evidence="8" type="ordered locus">Isop_3335</name>
</gene>
<keyword evidence="9" id="KW-1185">Reference proteome</keyword>
<dbReference type="GO" id="GO:0006508">
    <property type="term" value="P:proteolysis"/>
    <property type="evidence" value="ECO:0007669"/>
    <property type="project" value="UniProtKB-KW"/>
</dbReference>
<dbReference type="InterPro" id="IPR022398">
    <property type="entry name" value="Peptidase_S8_His-AS"/>
</dbReference>
<dbReference type="InterPro" id="IPR000209">
    <property type="entry name" value="Peptidase_S8/S53_dom"/>
</dbReference>
<dbReference type="PROSITE" id="PS00137">
    <property type="entry name" value="SUBTILASE_HIS"/>
    <property type="match status" value="1"/>
</dbReference>
<dbReference type="InterPro" id="IPR036852">
    <property type="entry name" value="Peptidase_S8/S53_dom_sf"/>
</dbReference>
<accession>E8R5Z5</accession>
<keyword evidence="2 5" id="KW-0645">Protease</keyword>
<dbReference type="PROSITE" id="PS51892">
    <property type="entry name" value="SUBTILASE"/>
    <property type="match status" value="1"/>
</dbReference>
<evidence type="ECO:0000313" key="9">
    <source>
        <dbReference type="Proteomes" id="UP000008631"/>
    </source>
</evidence>
<evidence type="ECO:0000256" key="1">
    <source>
        <dbReference type="ARBA" id="ARBA00011073"/>
    </source>
</evidence>
<evidence type="ECO:0000256" key="3">
    <source>
        <dbReference type="ARBA" id="ARBA00022801"/>
    </source>
</evidence>
<feature type="active site" description="Charge relay system" evidence="5">
    <location>
        <position position="184"/>
    </location>
</feature>
<dbReference type="PANTHER" id="PTHR43399">
    <property type="entry name" value="SUBTILISIN-RELATED"/>
    <property type="match status" value="1"/>
</dbReference>